<comment type="caution">
    <text evidence="1">The sequence shown here is derived from an EMBL/GenBank/DDBJ whole genome shotgun (WGS) entry which is preliminary data.</text>
</comment>
<dbReference type="EMBL" id="BGZK01000647">
    <property type="protein sequence ID" value="GBP54427.1"/>
    <property type="molecule type" value="Genomic_DNA"/>
</dbReference>
<evidence type="ECO:0000313" key="2">
    <source>
        <dbReference type="Proteomes" id="UP000299102"/>
    </source>
</evidence>
<gene>
    <name evidence="1" type="ORF">EVAR_35984_1</name>
</gene>
<sequence>MTPAISTVQRTKLCRSEMPVNDPMRRFSAPRSFLLLPRVVNLRNPDAFRTGLTAIEFRALYCNSLSALASVGALTVTKCRERFDQGLARVKRRNRVRLTARYYYFVLPEAFTIKKPLMPAKSNTVATWLRYKNGSAQQVKYHALAEYGLEVAASAVVFHPASESSGGPLLFPLPHSLSINPLSITYSILTRKAGNVLVIPLGLAVFVGGHNGQRASEPSEGSNPVFPDAWSTLLTAKSSGVRCGAAATPSPVV</sequence>
<proteinExistence type="predicted"/>
<dbReference type="Proteomes" id="UP000299102">
    <property type="component" value="Unassembled WGS sequence"/>
</dbReference>
<reference evidence="1 2" key="1">
    <citation type="journal article" date="2019" name="Commun. Biol.">
        <title>The bagworm genome reveals a unique fibroin gene that provides high tensile strength.</title>
        <authorList>
            <person name="Kono N."/>
            <person name="Nakamura H."/>
            <person name="Ohtoshi R."/>
            <person name="Tomita M."/>
            <person name="Numata K."/>
            <person name="Arakawa K."/>
        </authorList>
    </citation>
    <scope>NUCLEOTIDE SEQUENCE [LARGE SCALE GENOMIC DNA]</scope>
</reference>
<organism evidence="1 2">
    <name type="scientific">Eumeta variegata</name>
    <name type="common">Bagworm moth</name>
    <name type="synonym">Eumeta japonica</name>
    <dbReference type="NCBI Taxonomy" id="151549"/>
    <lineage>
        <taxon>Eukaryota</taxon>
        <taxon>Metazoa</taxon>
        <taxon>Ecdysozoa</taxon>
        <taxon>Arthropoda</taxon>
        <taxon>Hexapoda</taxon>
        <taxon>Insecta</taxon>
        <taxon>Pterygota</taxon>
        <taxon>Neoptera</taxon>
        <taxon>Endopterygota</taxon>
        <taxon>Lepidoptera</taxon>
        <taxon>Glossata</taxon>
        <taxon>Ditrysia</taxon>
        <taxon>Tineoidea</taxon>
        <taxon>Psychidae</taxon>
        <taxon>Oiketicinae</taxon>
        <taxon>Eumeta</taxon>
    </lineage>
</organism>
<name>A0A4C1WWD2_EUMVA</name>
<dbReference type="AlphaFoldDB" id="A0A4C1WWD2"/>
<accession>A0A4C1WWD2</accession>
<keyword evidence="2" id="KW-1185">Reference proteome</keyword>
<protein>
    <submittedName>
        <fullName evidence="1">Uncharacterized protein</fullName>
    </submittedName>
</protein>
<evidence type="ECO:0000313" key="1">
    <source>
        <dbReference type="EMBL" id="GBP54427.1"/>
    </source>
</evidence>